<dbReference type="InterPro" id="IPR001304">
    <property type="entry name" value="C-type_lectin-like"/>
</dbReference>
<sequence length="94" mass="10886">MSQPLQKICLDFEGNLASVHSHEEYIFLQNLIRYETQATTRTWIGGHDAVSEGAWLWSDGTKMDFQIWSPGNPSNYEGYEHCLEMNYTSKCFQC</sequence>
<comment type="caution">
    <text evidence="2">The sequence shown here is derived from an EMBL/GenBank/DDBJ whole genome shotgun (WGS) entry which is preliminary data.</text>
</comment>
<accession>A0ABQ8LIB6</accession>
<evidence type="ECO:0000259" key="1">
    <source>
        <dbReference type="PROSITE" id="PS50041"/>
    </source>
</evidence>
<evidence type="ECO:0000313" key="2">
    <source>
        <dbReference type="EMBL" id="KAI2650145.1"/>
    </source>
</evidence>
<feature type="domain" description="C-type lectin" evidence="1">
    <location>
        <begin position="6"/>
        <end position="85"/>
    </location>
</feature>
<dbReference type="InterPro" id="IPR050111">
    <property type="entry name" value="C-type_lectin/snaclec_domain"/>
</dbReference>
<dbReference type="PROSITE" id="PS50041">
    <property type="entry name" value="C_TYPE_LECTIN_2"/>
    <property type="match status" value="1"/>
</dbReference>
<organism evidence="2 3">
    <name type="scientific">Labeo rohita</name>
    <name type="common">Indian major carp</name>
    <name type="synonym">Cyprinus rohita</name>
    <dbReference type="NCBI Taxonomy" id="84645"/>
    <lineage>
        <taxon>Eukaryota</taxon>
        <taxon>Metazoa</taxon>
        <taxon>Chordata</taxon>
        <taxon>Craniata</taxon>
        <taxon>Vertebrata</taxon>
        <taxon>Euteleostomi</taxon>
        <taxon>Actinopterygii</taxon>
        <taxon>Neopterygii</taxon>
        <taxon>Teleostei</taxon>
        <taxon>Ostariophysi</taxon>
        <taxon>Cypriniformes</taxon>
        <taxon>Cyprinidae</taxon>
        <taxon>Labeoninae</taxon>
        <taxon>Labeonini</taxon>
        <taxon>Labeo</taxon>
    </lineage>
</organism>
<protein>
    <submittedName>
        <fullName evidence="2">Galactose-specific lectin nattectin</fullName>
    </submittedName>
</protein>
<evidence type="ECO:0000313" key="3">
    <source>
        <dbReference type="Proteomes" id="UP000830375"/>
    </source>
</evidence>
<gene>
    <name evidence="2" type="ORF">H4Q32_000069</name>
</gene>
<dbReference type="InterPro" id="IPR016187">
    <property type="entry name" value="CTDL_fold"/>
</dbReference>
<name>A0ABQ8LIB6_LABRO</name>
<keyword evidence="3" id="KW-1185">Reference proteome</keyword>
<dbReference type="EMBL" id="JACTAM010000022">
    <property type="protein sequence ID" value="KAI2650145.1"/>
    <property type="molecule type" value="Genomic_DNA"/>
</dbReference>
<dbReference type="InterPro" id="IPR016186">
    <property type="entry name" value="C-type_lectin-like/link_sf"/>
</dbReference>
<dbReference type="Proteomes" id="UP000830375">
    <property type="component" value="Unassembled WGS sequence"/>
</dbReference>
<dbReference type="Gene3D" id="3.10.100.10">
    <property type="entry name" value="Mannose-Binding Protein A, subunit A"/>
    <property type="match status" value="1"/>
</dbReference>
<proteinExistence type="predicted"/>
<reference evidence="2 3" key="1">
    <citation type="submission" date="2022-01" db="EMBL/GenBank/DDBJ databases">
        <title>A high-quality chromosome-level genome assembly of rohu carp, Labeo rohita.</title>
        <authorList>
            <person name="Arick M.A. II"/>
            <person name="Hsu C.-Y."/>
            <person name="Magbanua Z."/>
            <person name="Pechanova O."/>
            <person name="Grover C."/>
            <person name="Miller E."/>
            <person name="Thrash A."/>
            <person name="Ezzel L."/>
            <person name="Alam S."/>
            <person name="Benzie J."/>
            <person name="Hamilton M."/>
            <person name="Karsi A."/>
            <person name="Lawrence M.L."/>
            <person name="Peterson D.G."/>
        </authorList>
    </citation>
    <scope>NUCLEOTIDE SEQUENCE [LARGE SCALE GENOMIC DNA]</scope>
    <source>
        <strain evidence="3">BAU-BD-2019</strain>
        <tissue evidence="2">Blood</tissue>
    </source>
</reference>
<dbReference type="Pfam" id="PF00059">
    <property type="entry name" value="Lectin_C"/>
    <property type="match status" value="1"/>
</dbReference>
<dbReference type="PANTHER" id="PTHR22803">
    <property type="entry name" value="MANNOSE, PHOSPHOLIPASE, LECTIN RECEPTOR RELATED"/>
    <property type="match status" value="1"/>
</dbReference>
<dbReference type="SUPFAM" id="SSF56436">
    <property type="entry name" value="C-type lectin-like"/>
    <property type="match status" value="1"/>
</dbReference>